<dbReference type="OrthoDB" id="187103at2157"/>
<dbReference type="InterPro" id="IPR058284">
    <property type="entry name" value="DUF7978"/>
</dbReference>
<keyword evidence="1" id="KW-1133">Transmembrane helix</keyword>
<sequence length="122" mass="12622">MFGAITVIATYLTHLFLTAITTAQVRPEVASIGVGDDASLIVTELVSSWKAAGWSYLGVFGTEFEVDGEAATLGDAPNHGAAFAGSPSSAFGLSTLFLFLVTVGGLLTQPRDALEAVMAKVR</sequence>
<dbReference type="EMBL" id="CP071463">
    <property type="protein sequence ID" value="QSW83743.1"/>
    <property type="molecule type" value="Genomic_DNA"/>
</dbReference>
<evidence type="ECO:0000259" key="2">
    <source>
        <dbReference type="Pfam" id="PF25933"/>
    </source>
</evidence>
<accession>A0A8A2U4K7</accession>
<proteinExistence type="predicted"/>
<dbReference type="GeneID" id="63184004"/>
<reference evidence="3 4" key="1">
    <citation type="journal article" date="2006" name="Int. J. Syst. Evol. Microbiol.">
        <title>Haloterrigena longa sp. nov. and Haloterrigena limicola sp. nov., extremely halophilic archaea isolated from a salt lake.</title>
        <authorList>
            <person name="Cui H.L."/>
            <person name="Tohty D."/>
            <person name="Zhou P.J."/>
            <person name="Liu S.J."/>
        </authorList>
    </citation>
    <scope>NUCLEOTIDE SEQUENCE [LARGE SCALE GENOMIC DNA]</scope>
    <source>
        <strain evidence="3 4">ABH32</strain>
    </source>
</reference>
<name>A0A8A2U4K7_9EURY</name>
<dbReference type="Pfam" id="PF25933">
    <property type="entry name" value="DUF7978"/>
    <property type="match status" value="1"/>
</dbReference>
<keyword evidence="4" id="KW-1185">Reference proteome</keyword>
<evidence type="ECO:0000313" key="4">
    <source>
        <dbReference type="Proteomes" id="UP000663191"/>
    </source>
</evidence>
<keyword evidence="1" id="KW-0472">Membrane</keyword>
<dbReference type="AlphaFoldDB" id="A0A8A2U4K7"/>
<organism evidence="3 4">
    <name type="scientific">Natrinema longum</name>
    <dbReference type="NCBI Taxonomy" id="370324"/>
    <lineage>
        <taxon>Archaea</taxon>
        <taxon>Methanobacteriati</taxon>
        <taxon>Methanobacteriota</taxon>
        <taxon>Stenosarchaea group</taxon>
        <taxon>Halobacteria</taxon>
        <taxon>Halobacteriales</taxon>
        <taxon>Natrialbaceae</taxon>
        <taxon>Natrinema</taxon>
    </lineage>
</organism>
<feature type="domain" description="DUF7978" evidence="2">
    <location>
        <begin position="2"/>
        <end position="118"/>
    </location>
</feature>
<dbReference type="RefSeq" id="WP_207268933.1">
    <property type="nucleotide sequence ID" value="NZ_CP071463.1"/>
</dbReference>
<keyword evidence="1" id="KW-0812">Transmembrane</keyword>
<feature type="transmembrane region" description="Helical" evidence="1">
    <location>
        <begin position="90"/>
        <end position="108"/>
    </location>
</feature>
<dbReference type="Proteomes" id="UP000663191">
    <property type="component" value="Chromosome"/>
</dbReference>
<evidence type="ECO:0000313" key="3">
    <source>
        <dbReference type="EMBL" id="QSW83743.1"/>
    </source>
</evidence>
<dbReference type="KEGG" id="hlo:J0X27_09630"/>
<protein>
    <recommendedName>
        <fullName evidence="2">DUF7978 domain-containing protein</fullName>
    </recommendedName>
</protein>
<gene>
    <name evidence="3" type="ORF">J0X27_09630</name>
</gene>
<evidence type="ECO:0000256" key="1">
    <source>
        <dbReference type="SAM" id="Phobius"/>
    </source>
</evidence>